<comment type="subcellular location">
    <subcellularLocation>
        <location evidence="1">Nucleus</location>
        <location evidence="1">Nucleolus</location>
    </subcellularLocation>
</comment>
<dbReference type="EMBL" id="SKCS01000221">
    <property type="protein sequence ID" value="TNN12531.1"/>
    <property type="molecule type" value="Genomic_DNA"/>
</dbReference>
<feature type="chain" id="PRO_5021414276" description="Nucleolar protein 6" evidence="2">
    <location>
        <begin position="16"/>
        <end position="825"/>
    </location>
</feature>
<feature type="domain" description="Nrap protein" evidence="5">
    <location>
        <begin position="471"/>
        <end position="615"/>
    </location>
</feature>
<dbReference type="Pfam" id="PF17406">
    <property type="entry name" value="Nrap_D5"/>
    <property type="match status" value="1"/>
</dbReference>
<dbReference type="Pfam" id="PF17404">
    <property type="entry name" value="Nrap_D3"/>
    <property type="match status" value="1"/>
</dbReference>
<gene>
    <name evidence="6" type="ORF">EWB00_003668</name>
</gene>
<dbReference type="AlphaFoldDB" id="A0A4Z2D7P7"/>
<keyword evidence="1" id="KW-0539">Nucleus</keyword>
<dbReference type="GO" id="GO:0034456">
    <property type="term" value="C:UTP-C complex"/>
    <property type="evidence" value="ECO:0007669"/>
    <property type="project" value="TreeGrafter"/>
</dbReference>
<dbReference type="InterPro" id="IPR005554">
    <property type="entry name" value="NOL6/Upt22"/>
</dbReference>
<evidence type="ECO:0000259" key="4">
    <source>
        <dbReference type="Pfam" id="PF17405"/>
    </source>
</evidence>
<comment type="caution">
    <text evidence="6">The sequence shown here is derived from an EMBL/GenBank/DDBJ whole genome shotgun (WGS) entry which is preliminary data.</text>
</comment>
<keyword evidence="1" id="KW-0694">RNA-binding</keyword>
<dbReference type="GO" id="GO:0006409">
    <property type="term" value="P:tRNA export from nucleus"/>
    <property type="evidence" value="ECO:0007669"/>
    <property type="project" value="TreeGrafter"/>
</dbReference>
<comment type="similarity">
    <text evidence="1">Belongs to the NRAP family.</text>
</comment>
<keyword evidence="2" id="KW-0732">Signal</keyword>
<evidence type="ECO:0000259" key="3">
    <source>
        <dbReference type="Pfam" id="PF17404"/>
    </source>
</evidence>
<dbReference type="InterPro" id="IPR035369">
    <property type="entry name" value="Nrap_D4"/>
</dbReference>
<proteinExistence type="inferred from homology"/>
<accession>A0A4Z2D7P7</accession>
<dbReference type="GO" id="GO:0003723">
    <property type="term" value="F:RNA binding"/>
    <property type="evidence" value="ECO:0007669"/>
    <property type="project" value="UniProtKB-KW"/>
</dbReference>
<evidence type="ECO:0000313" key="6">
    <source>
        <dbReference type="EMBL" id="TNN12531.1"/>
    </source>
</evidence>
<dbReference type="InterPro" id="IPR035370">
    <property type="entry name" value="Nrap_D5"/>
</dbReference>
<dbReference type="InterPro" id="IPR035368">
    <property type="entry name" value="Nrap_D3"/>
</dbReference>
<feature type="signal peptide" evidence="2">
    <location>
        <begin position="1"/>
        <end position="15"/>
    </location>
</feature>
<dbReference type="GO" id="GO:0032040">
    <property type="term" value="C:small-subunit processome"/>
    <property type="evidence" value="ECO:0007669"/>
    <property type="project" value="TreeGrafter"/>
</dbReference>
<dbReference type="Pfam" id="PF17405">
    <property type="entry name" value="Nrap_D4"/>
    <property type="match status" value="1"/>
</dbReference>
<name>A0A4Z2D7P7_SCHJA</name>
<evidence type="ECO:0000256" key="2">
    <source>
        <dbReference type="SAM" id="SignalP"/>
    </source>
</evidence>
<dbReference type="OrthoDB" id="10251401at2759"/>
<dbReference type="Proteomes" id="UP000311919">
    <property type="component" value="Unassembled WGS sequence"/>
</dbReference>
<dbReference type="PANTHER" id="PTHR17972">
    <property type="entry name" value="NUCLEOLAR RNA-ASSOCIATED PROTEIN"/>
    <property type="match status" value="1"/>
</dbReference>
<feature type="domain" description="Nrap protein" evidence="4">
    <location>
        <begin position="179"/>
        <end position="351"/>
    </location>
</feature>
<dbReference type="GO" id="GO:0032545">
    <property type="term" value="C:CURI complex"/>
    <property type="evidence" value="ECO:0007669"/>
    <property type="project" value="TreeGrafter"/>
</dbReference>
<feature type="domain" description="Nrap protein" evidence="3">
    <location>
        <begin position="36"/>
        <end position="151"/>
    </location>
</feature>
<dbReference type="STRING" id="6182.A0A4Z2D7P7"/>
<sequence length="825" mass="94116">MIIWLCMFLFTGAYFSSFRNFDHIKSKLCNKVQVEEDNVELHDNENALNFICRLLSEALKDRVSLVCPVRVCVKDKTDLQAIGLKYIGQLTHVLLTKGPPSNTPAGNEFRRFWGKKSELRRIDGDLCECIVWSNGPNVCMQIVNFVLIKKLHLSANPNELELWYHLLPNRLDPFISLHKRNRNVSLVTASSLCLIRALDKLRELLRGLNTKLPLNITAVLPLSSAFRDTAVFPSILSFPMADQSCNNKTLRTKMRHFSMAKWLLKNACFPVFPLYVIIHLEQSGRWPNDLNAFRHMKRLLVIRIHELLSPKGIPSHVTVNNMLDIFLQGLVFRIVISQSKELNLIQKLADCQVESNHVNKPPVKPGSGPLSTEISSESACWIRLNQSLPTLVGTLAGVSRTYAHVFPTACRLAKRWLSAQGYPVILCPYEAELDGLHNSSDFFPQPEECFSALSSWWLKEDINTSINDGGRMTEVAVELLVLYASKLSDSIDSDANEVNLTSTGSPIVAFLQFLDLLTTYDWENVPLLVDLNGGFSDINKRQQAMNSFQRTPRNNLPALVICTPLDTTGTEWTEIGPSRAGLNDLKLIAGQTRDLLRAMLVSNASMEDLMIIFRPVFKKMDIVLNIQEDIVNIRHSESLNGVLQRKKLIISETNKDNDLPMEFPNPGARFWPQSYCYDPLNWFVKLLQLRLGKFFEIRWDRHGGDWISLRWRSHFIQDMNSNDRYQFIQSVFNAELLDGLTQHADSNQLITNFGISSELPLVYNDNSLVKLLSIWFEKFIKLPIHYNSLSSGVKTSKKRKCDFEANVDKCVQNKRDKTKNKKTKF</sequence>
<evidence type="ECO:0000256" key="1">
    <source>
        <dbReference type="RuleBase" id="RU364032"/>
    </source>
</evidence>
<protein>
    <recommendedName>
        <fullName evidence="1">Nucleolar protein 6</fullName>
    </recommendedName>
</protein>
<dbReference type="PANTHER" id="PTHR17972:SF0">
    <property type="entry name" value="NUCLEOLAR PROTEIN 6"/>
    <property type="match status" value="1"/>
</dbReference>
<dbReference type="GO" id="GO:0006364">
    <property type="term" value="P:rRNA processing"/>
    <property type="evidence" value="ECO:0007669"/>
    <property type="project" value="TreeGrafter"/>
</dbReference>
<reference evidence="6 7" key="1">
    <citation type="submission" date="2019-03" db="EMBL/GenBank/DDBJ databases">
        <title>An improved genome assembly of the fluke Schistosoma japonicum.</title>
        <authorList>
            <person name="Hu W."/>
            <person name="Luo F."/>
            <person name="Yin M."/>
            <person name="Mo X."/>
            <person name="Sun C."/>
            <person name="Wu Q."/>
            <person name="Zhu B."/>
            <person name="Xiang M."/>
            <person name="Wang J."/>
            <person name="Wang Y."/>
            <person name="Zhang T."/>
            <person name="Xu B."/>
            <person name="Zheng H."/>
            <person name="Feng Z."/>
        </authorList>
    </citation>
    <scope>NUCLEOTIDE SEQUENCE [LARGE SCALE GENOMIC DNA]</scope>
    <source>
        <strain evidence="6">HuSjv2</strain>
        <tissue evidence="6">Worms</tissue>
    </source>
</reference>
<keyword evidence="7" id="KW-1185">Reference proteome</keyword>
<evidence type="ECO:0000313" key="7">
    <source>
        <dbReference type="Proteomes" id="UP000311919"/>
    </source>
</evidence>
<evidence type="ECO:0000259" key="5">
    <source>
        <dbReference type="Pfam" id="PF17406"/>
    </source>
</evidence>
<organism evidence="6 7">
    <name type="scientific">Schistosoma japonicum</name>
    <name type="common">Blood fluke</name>
    <dbReference type="NCBI Taxonomy" id="6182"/>
    <lineage>
        <taxon>Eukaryota</taxon>
        <taxon>Metazoa</taxon>
        <taxon>Spiralia</taxon>
        <taxon>Lophotrochozoa</taxon>
        <taxon>Platyhelminthes</taxon>
        <taxon>Trematoda</taxon>
        <taxon>Digenea</taxon>
        <taxon>Strigeidida</taxon>
        <taxon>Schistosomatoidea</taxon>
        <taxon>Schistosomatidae</taxon>
        <taxon>Schistosoma</taxon>
    </lineage>
</organism>